<dbReference type="InterPro" id="IPR005502">
    <property type="entry name" value="Ribosyl_crysJ1"/>
</dbReference>
<proteinExistence type="predicted"/>
<dbReference type="EMBL" id="VSWD01000005">
    <property type="protein sequence ID" value="KAK3101241.1"/>
    <property type="molecule type" value="Genomic_DNA"/>
</dbReference>
<evidence type="ECO:0000313" key="2">
    <source>
        <dbReference type="EMBL" id="KAK3101241.1"/>
    </source>
</evidence>
<feature type="binding site" evidence="1">
    <location>
        <position position="71"/>
    </location>
    <ligand>
        <name>Mg(2+)</name>
        <dbReference type="ChEBI" id="CHEBI:18420"/>
        <label>1</label>
    </ligand>
</feature>
<comment type="caution">
    <text evidence="2">The sequence shown here is derived from an EMBL/GenBank/DDBJ whole genome shotgun (WGS) entry which is preliminary data.</text>
</comment>
<keyword evidence="1" id="KW-0479">Metal-binding</keyword>
<keyword evidence="1" id="KW-0460">Magnesium</keyword>
<dbReference type="SUPFAM" id="SSF101478">
    <property type="entry name" value="ADP-ribosylglycohydrolase"/>
    <property type="match status" value="1"/>
</dbReference>
<evidence type="ECO:0000313" key="3">
    <source>
        <dbReference type="Proteomes" id="UP001186944"/>
    </source>
</evidence>
<dbReference type="PANTHER" id="PTHR16222">
    <property type="entry name" value="ADP-RIBOSYLGLYCOHYDROLASE"/>
    <property type="match status" value="1"/>
</dbReference>
<protein>
    <submittedName>
        <fullName evidence="2">Uncharacterized protein</fullName>
    </submittedName>
</protein>
<dbReference type="AlphaFoldDB" id="A0AA88YPF3"/>
<feature type="binding site" evidence="1">
    <location>
        <position position="332"/>
    </location>
    <ligand>
        <name>Mg(2+)</name>
        <dbReference type="ChEBI" id="CHEBI:18420"/>
        <label>1</label>
    </ligand>
</feature>
<feature type="non-terminal residue" evidence="2">
    <location>
        <position position="1"/>
    </location>
</feature>
<evidence type="ECO:0000256" key="1">
    <source>
        <dbReference type="PIRSR" id="PIRSR605502-1"/>
    </source>
</evidence>
<feature type="binding site" evidence="1">
    <location>
        <position position="334"/>
    </location>
    <ligand>
        <name>Mg(2+)</name>
        <dbReference type="ChEBI" id="CHEBI:18420"/>
        <label>1</label>
    </ligand>
</feature>
<dbReference type="Pfam" id="PF03747">
    <property type="entry name" value="ADP_ribosyl_GH"/>
    <property type="match status" value="2"/>
</dbReference>
<name>A0AA88YPF3_PINIB</name>
<sequence length="380" mass="43297">QIRKEVHRVYDRIYACIYGQCIGDTLGLLTESLTKEEAKKRYKEVHHSLEIAHKKLVPDVHRRKWSAGDWTDETDQMILILQSILRHKGEVLYALFQVNPVDFAKHLMDWTENGFPELGDECGYGASTQIKSVVSHHQFSEKPCKAAEIVWRDSSSKLADNSAVARTSVIGVHHYNALGKVIKNAIDICVTTHADPRCQASCVDLLIFHYRCQASCVDLLIFHYRCQASCVAVSTAVSLMLQRNLRHLKKNEHYDVEALVEECYTYASRLLPTYAEVKELKYYMYPNSLKDLHLDEPGRSNFTYKALGAGFWALRQKNFRQSIQDIVLEGGDADANCAVAGALLGCKLGVESIPRTWIEPLLHRFWLDNLMDRYDKAICS</sequence>
<dbReference type="PANTHER" id="PTHR16222:SF40">
    <property type="entry name" value="ADP-RIBOSYLGLYCOHYDROLASE"/>
    <property type="match status" value="1"/>
</dbReference>
<accession>A0AA88YPF3</accession>
<dbReference type="Proteomes" id="UP001186944">
    <property type="component" value="Unassembled WGS sequence"/>
</dbReference>
<dbReference type="Gene3D" id="1.10.4080.10">
    <property type="entry name" value="ADP-ribosylation/Crystallin J1"/>
    <property type="match status" value="1"/>
</dbReference>
<reference evidence="2" key="1">
    <citation type="submission" date="2019-08" db="EMBL/GenBank/DDBJ databases">
        <title>The improved chromosome-level genome for the pearl oyster Pinctada fucata martensii using PacBio sequencing and Hi-C.</title>
        <authorList>
            <person name="Zheng Z."/>
        </authorList>
    </citation>
    <scope>NUCLEOTIDE SEQUENCE</scope>
    <source>
        <strain evidence="2">ZZ-2019</strain>
        <tissue evidence="2">Adductor muscle</tissue>
    </source>
</reference>
<feature type="binding site" evidence="1">
    <location>
        <position position="72"/>
    </location>
    <ligand>
        <name>Mg(2+)</name>
        <dbReference type="ChEBI" id="CHEBI:18420"/>
        <label>1</label>
    </ligand>
</feature>
<dbReference type="InterPro" id="IPR050792">
    <property type="entry name" value="ADP-ribosylglycohydrolase"/>
</dbReference>
<keyword evidence="3" id="KW-1185">Reference proteome</keyword>
<dbReference type="GO" id="GO:0046872">
    <property type="term" value="F:metal ion binding"/>
    <property type="evidence" value="ECO:0007669"/>
    <property type="project" value="UniProtKB-KW"/>
</dbReference>
<gene>
    <name evidence="2" type="ORF">FSP39_002045</name>
</gene>
<dbReference type="InterPro" id="IPR036705">
    <property type="entry name" value="Ribosyl_crysJ1_sf"/>
</dbReference>
<comment type="cofactor">
    <cofactor evidence="1">
        <name>Mg(2+)</name>
        <dbReference type="ChEBI" id="CHEBI:18420"/>
    </cofactor>
    <text evidence="1">Binds 2 magnesium ions per subunit.</text>
</comment>
<organism evidence="2 3">
    <name type="scientific">Pinctada imbricata</name>
    <name type="common">Atlantic pearl-oyster</name>
    <name type="synonym">Pinctada martensii</name>
    <dbReference type="NCBI Taxonomy" id="66713"/>
    <lineage>
        <taxon>Eukaryota</taxon>
        <taxon>Metazoa</taxon>
        <taxon>Spiralia</taxon>
        <taxon>Lophotrochozoa</taxon>
        <taxon>Mollusca</taxon>
        <taxon>Bivalvia</taxon>
        <taxon>Autobranchia</taxon>
        <taxon>Pteriomorphia</taxon>
        <taxon>Pterioida</taxon>
        <taxon>Pterioidea</taxon>
        <taxon>Pteriidae</taxon>
        <taxon>Pinctada</taxon>
    </lineage>
</organism>